<sequence length="255" mass="29772">MKRQVLKNCFTERWIAHRGFYNEKIAENSLRAFRHAVDCGYYMELDVQLSKDGKVVVFHDDFLDRMVCGKRGETMPLKDYTYDELQKFVLSGHDQDRVPLFEDVLAYTESSTVIVEIKNRTLTEQAGELEQKTLEILKKYHGNFAVQSFNPFAVDFFTKHAPEFTRGLLINRERFDQYPTDEMAALVKMMIGDTEKRIDFIDCATDECECEISSSRDPRLGLISYTVISQEIMDKLEPLTDNLIFEGFIPREKQR</sequence>
<dbReference type="InterPro" id="IPR030395">
    <property type="entry name" value="GP_PDE_dom"/>
</dbReference>
<accession>A0A9D1Z8R0</accession>
<dbReference type="PANTHER" id="PTHR46211">
    <property type="entry name" value="GLYCEROPHOSPHORYL DIESTER PHOSPHODIESTERASE"/>
    <property type="match status" value="1"/>
</dbReference>
<dbReference type="Gene3D" id="3.20.20.190">
    <property type="entry name" value="Phosphatidylinositol (PI) phosphodiesterase"/>
    <property type="match status" value="1"/>
</dbReference>
<comment type="caution">
    <text evidence="2">The sequence shown here is derived from an EMBL/GenBank/DDBJ whole genome shotgun (WGS) entry which is preliminary data.</text>
</comment>
<dbReference type="PANTHER" id="PTHR46211:SF1">
    <property type="entry name" value="GLYCEROPHOSPHODIESTER PHOSPHODIESTERASE, CYTOPLASMIC"/>
    <property type="match status" value="1"/>
</dbReference>
<dbReference type="GO" id="GO:0006629">
    <property type="term" value="P:lipid metabolic process"/>
    <property type="evidence" value="ECO:0007669"/>
    <property type="project" value="InterPro"/>
</dbReference>
<dbReference type="GO" id="GO:0008081">
    <property type="term" value="F:phosphoric diester hydrolase activity"/>
    <property type="evidence" value="ECO:0007669"/>
    <property type="project" value="InterPro"/>
</dbReference>
<dbReference type="EMBL" id="DXCO01000040">
    <property type="protein sequence ID" value="HIY78776.1"/>
    <property type="molecule type" value="Genomic_DNA"/>
</dbReference>
<protein>
    <recommendedName>
        <fullName evidence="1">GP-PDE domain-containing protein</fullName>
    </recommendedName>
</protein>
<reference evidence="2" key="1">
    <citation type="journal article" date="2021" name="PeerJ">
        <title>Extensive microbial diversity within the chicken gut microbiome revealed by metagenomics and culture.</title>
        <authorList>
            <person name="Gilroy R."/>
            <person name="Ravi A."/>
            <person name="Getino M."/>
            <person name="Pursley I."/>
            <person name="Horton D.L."/>
            <person name="Alikhan N.F."/>
            <person name="Baker D."/>
            <person name="Gharbi K."/>
            <person name="Hall N."/>
            <person name="Watson M."/>
            <person name="Adriaenssens E.M."/>
            <person name="Foster-Nyarko E."/>
            <person name="Jarju S."/>
            <person name="Secka A."/>
            <person name="Antonio M."/>
            <person name="Oren A."/>
            <person name="Chaudhuri R.R."/>
            <person name="La Ragione R."/>
            <person name="Hildebrand F."/>
            <person name="Pallen M.J."/>
        </authorList>
    </citation>
    <scope>NUCLEOTIDE SEQUENCE</scope>
    <source>
        <strain evidence="2">CHK199-9574</strain>
    </source>
</reference>
<dbReference type="Pfam" id="PF03009">
    <property type="entry name" value="GDPD"/>
    <property type="match status" value="1"/>
</dbReference>
<gene>
    <name evidence="2" type="ORF">H9728_06990</name>
</gene>
<proteinExistence type="predicted"/>
<name>A0A9D1Z8R0_9FIRM</name>
<evidence type="ECO:0000313" key="2">
    <source>
        <dbReference type="EMBL" id="HIY78776.1"/>
    </source>
</evidence>
<dbReference type="SUPFAM" id="SSF51695">
    <property type="entry name" value="PLC-like phosphodiesterases"/>
    <property type="match status" value="1"/>
</dbReference>
<reference evidence="2" key="2">
    <citation type="submission" date="2021-04" db="EMBL/GenBank/DDBJ databases">
        <authorList>
            <person name="Gilroy R."/>
        </authorList>
    </citation>
    <scope>NUCLEOTIDE SEQUENCE</scope>
    <source>
        <strain evidence="2">CHK199-9574</strain>
    </source>
</reference>
<dbReference type="InterPro" id="IPR017946">
    <property type="entry name" value="PLC-like_Pdiesterase_TIM-brl"/>
</dbReference>
<dbReference type="AlphaFoldDB" id="A0A9D1Z8R0"/>
<evidence type="ECO:0000313" key="3">
    <source>
        <dbReference type="Proteomes" id="UP000824135"/>
    </source>
</evidence>
<feature type="domain" description="GP-PDE" evidence="1">
    <location>
        <begin position="12"/>
        <end position="255"/>
    </location>
</feature>
<dbReference type="Proteomes" id="UP000824135">
    <property type="component" value="Unassembled WGS sequence"/>
</dbReference>
<evidence type="ECO:0000259" key="1">
    <source>
        <dbReference type="PROSITE" id="PS51704"/>
    </source>
</evidence>
<organism evidence="2 3">
    <name type="scientific">Candidatus Borkfalkia excrementavium</name>
    <dbReference type="NCBI Taxonomy" id="2838505"/>
    <lineage>
        <taxon>Bacteria</taxon>
        <taxon>Bacillati</taxon>
        <taxon>Bacillota</taxon>
        <taxon>Clostridia</taxon>
        <taxon>Christensenellales</taxon>
        <taxon>Christensenellaceae</taxon>
        <taxon>Candidatus Borkfalkia</taxon>
    </lineage>
</organism>
<dbReference type="PROSITE" id="PS51704">
    <property type="entry name" value="GP_PDE"/>
    <property type="match status" value="1"/>
</dbReference>